<sequence>MSFMFLIPLIKKRKIQYIHMISSQNSEPFFRRLRSSSGIEIMVANCSMKDFLSRTHYMQLEEIVMNALSNEIIFSKLLRLDDEKVLIMEKISEESFVDLINTGVQKAIELDAELRILCYDVVSKDLIRKVPNIEDEDINENYDNFLDAENISPAKVLETTEDEDISKQISY</sequence>
<dbReference type="EMBL" id="JADBJN010000001">
    <property type="protein sequence ID" value="KAG5679806.1"/>
    <property type="molecule type" value="Genomic_DNA"/>
</dbReference>
<name>A0A9J6CDT4_POLVA</name>
<accession>A0A9J6CDT4</accession>
<gene>
    <name evidence="1" type="ORF">PVAND_009344</name>
</gene>
<comment type="caution">
    <text evidence="1">The sequence shown here is derived from an EMBL/GenBank/DDBJ whole genome shotgun (WGS) entry which is preliminary data.</text>
</comment>
<evidence type="ECO:0000313" key="1">
    <source>
        <dbReference type="EMBL" id="KAG5679806.1"/>
    </source>
</evidence>
<evidence type="ECO:0000313" key="2">
    <source>
        <dbReference type="Proteomes" id="UP001107558"/>
    </source>
</evidence>
<proteinExistence type="predicted"/>
<protein>
    <submittedName>
        <fullName evidence="1">Uncharacterized protein</fullName>
    </submittedName>
</protein>
<dbReference type="Proteomes" id="UP001107558">
    <property type="component" value="Chromosome 1"/>
</dbReference>
<dbReference type="AlphaFoldDB" id="A0A9J6CDT4"/>
<organism evidence="1 2">
    <name type="scientific">Polypedilum vanderplanki</name>
    <name type="common">Sleeping chironomid midge</name>
    <dbReference type="NCBI Taxonomy" id="319348"/>
    <lineage>
        <taxon>Eukaryota</taxon>
        <taxon>Metazoa</taxon>
        <taxon>Ecdysozoa</taxon>
        <taxon>Arthropoda</taxon>
        <taxon>Hexapoda</taxon>
        <taxon>Insecta</taxon>
        <taxon>Pterygota</taxon>
        <taxon>Neoptera</taxon>
        <taxon>Endopterygota</taxon>
        <taxon>Diptera</taxon>
        <taxon>Nematocera</taxon>
        <taxon>Chironomoidea</taxon>
        <taxon>Chironomidae</taxon>
        <taxon>Chironominae</taxon>
        <taxon>Polypedilum</taxon>
        <taxon>Polypedilum</taxon>
    </lineage>
</organism>
<keyword evidence="2" id="KW-1185">Reference proteome</keyword>
<reference evidence="1" key="1">
    <citation type="submission" date="2021-03" db="EMBL/GenBank/DDBJ databases">
        <title>Chromosome level genome of the anhydrobiotic midge Polypedilum vanderplanki.</title>
        <authorList>
            <person name="Yoshida Y."/>
            <person name="Kikawada T."/>
            <person name="Gusev O."/>
        </authorList>
    </citation>
    <scope>NUCLEOTIDE SEQUENCE</scope>
    <source>
        <strain evidence="1">NIAS01</strain>
        <tissue evidence="1">Whole body or cell culture</tissue>
    </source>
</reference>